<dbReference type="Gene3D" id="3.30.450.20">
    <property type="entry name" value="PAS domain"/>
    <property type="match status" value="1"/>
</dbReference>
<protein>
    <recommendedName>
        <fullName evidence="3">Histidine kinase</fullName>
    </recommendedName>
</protein>
<sequence>MKGMRGRQYRDDPRAVEAIRRCESLVHEWHRQIAVLQGRLIKIAVSAIGEGDAPRAADVRACIEETLSLDSHFVGAGFVSGHPQIRSSGGGMVWWQLREREGGAQLQPLDADQTGVGDYQHGFDDSEWYSVPLRTGAACMVGPYVDYLCTDDFTLTFSAPVLIDGEFFGIVGVDVIVRDIERDLDGLLERIDANAVLLANGRSIVVSRDPDFETGRRLTREALEKFEIWSIAGTAFSLGLPRSG</sequence>
<dbReference type="Proteomes" id="UP000469215">
    <property type="component" value="Unassembled WGS sequence"/>
</dbReference>
<dbReference type="AlphaFoldDB" id="A0A6N9H4I5"/>
<evidence type="ECO:0000313" key="2">
    <source>
        <dbReference type="Proteomes" id="UP000469215"/>
    </source>
</evidence>
<accession>A0A6N9H4I5</accession>
<proteinExistence type="predicted"/>
<dbReference type="CDD" id="cd12913">
    <property type="entry name" value="PDC1_MCP_like"/>
    <property type="match status" value="1"/>
</dbReference>
<keyword evidence="2" id="KW-1185">Reference proteome</keyword>
<gene>
    <name evidence="1" type="ORF">GSY69_02320</name>
</gene>
<dbReference type="EMBL" id="WWEQ01000006">
    <property type="protein sequence ID" value="MYM18845.1"/>
    <property type="molecule type" value="Genomic_DNA"/>
</dbReference>
<evidence type="ECO:0000313" key="1">
    <source>
        <dbReference type="EMBL" id="MYM18845.1"/>
    </source>
</evidence>
<name>A0A6N9H4I5_9MICO</name>
<reference evidence="1 2" key="1">
    <citation type="submission" date="2020-01" db="EMBL/GenBank/DDBJ databases">
        <authorList>
            <person name="Deng T."/>
        </authorList>
    </citation>
    <scope>NUCLEOTIDE SEQUENCE [LARGE SCALE GENOMIC DNA]</scope>
    <source>
        <strain evidence="1 2">5221</strain>
    </source>
</reference>
<organism evidence="1 2">
    <name type="scientific">Brevibacterium rongguiense</name>
    <dbReference type="NCBI Taxonomy" id="2695267"/>
    <lineage>
        <taxon>Bacteria</taxon>
        <taxon>Bacillati</taxon>
        <taxon>Actinomycetota</taxon>
        <taxon>Actinomycetes</taxon>
        <taxon>Micrococcales</taxon>
        <taxon>Brevibacteriaceae</taxon>
        <taxon>Brevibacterium</taxon>
    </lineage>
</organism>
<dbReference type="Pfam" id="PF22673">
    <property type="entry name" value="MCP-like_PDC_1"/>
    <property type="match status" value="1"/>
</dbReference>
<comment type="caution">
    <text evidence="1">The sequence shown here is derived from an EMBL/GenBank/DDBJ whole genome shotgun (WGS) entry which is preliminary data.</text>
</comment>
<evidence type="ECO:0008006" key="3">
    <source>
        <dbReference type="Google" id="ProtNLM"/>
    </source>
</evidence>